<keyword evidence="4" id="KW-0378">Hydrolase</keyword>
<dbReference type="RefSeq" id="WP_353302618.1">
    <property type="nucleotide sequence ID" value="NZ_BAABWN010000005.1"/>
</dbReference>
<comment type="caution">
    <text evidence="9">The sequence shown here is derived from an EMBL/GenBank/DDBJ whole genome shotgun (WGS) entry which is preliminary data.</text>
</comment>
<comment type="similarity">
    <text evidence="2">Belongs to the peptidase S54 family.</text>
</comment>
<evidence type="ECO:0000256" key="6">
    <source>
        <dbReference type="ARBA" id="ARBA00023136"/>
    </source>
</evidence>
<proteinExistence type="inferred from homology"/>
<dbReference type="Proteomes" id="UP001465153">
    <property type="component" value="Unassembled WGS sequence"/>
</dbReference>
<evidence type="ECO:0000256" key="1">
    <source>
        <dbReference type="ARBA" id="ARBA00004141"/>
    </source>
</evidence>
<evidence type="ECO:0000259" key="8">
    <source>
        <dbReference type="Pfam" id="PF01694"/>
    </source>
</evidence>
<protein>
    <recommendedName>
        <fullName evidence="8">Peptidase S54 rhomboid domain-containing protein</fullName>
    </recommendedName>
</protein>
<dbReference type="Gene3D" id="1.20.1540.10">
    <property type="entry name" value="Rhomboid-like"/>
    <property type="match status" value="1"/>
</dbReference>
<sequence length="478" mass="55381">MVVLPTEKRIDWSRPPVAVFALILLNILIFAIYQSGDERRLNNAYNFYKSEQLNKTEWPAYQDFWERTQAQNYELTLDQLLETDSAYLFQDMVTNPDFSIYIRENDQFYTNDSNVLDQWRLSREKLNAQVNTVSARAYGLTTQHLSIVNLISHQFLHGDIWHLMGNMIFLLVCGFAVEAALGSQRFLTYYLLGGIGAGIIYWLFNAGSRETSYLVGASGAISAVMAMYVALFKLKKIEFFYWAFIFVGYFKAPALWILPVYLLTELLYLIFDTQSSVAYSAHIGGFITGFALIFYTQYTNQKAIDENYLDQDQEIDHYREELDRVYKTIANYEFSQALDLTNKMLANHSNDHTLLEIKLNLFKAIGGEKQQDFLVECLSSQGNLSGLNEAWLAYWKSLNEQQRRAFQPKTQAQIAMKLVDANEPLLSETIFEHLATLKFLDPALAKLARRLSHYYEREGFPNKKVRYDEYADELTRNL</sequence>
<feature type="transmembrane region" description="Helical" evidence="7">
    <location>
        <begin position="160"/>
        <end position="181"/>
    </location>
</feature>
<evidence type="ECO:0000256" key="7">
    <source>
        <dbReference type="SAM" id="Phobius"/>
    </source>
</evidence>
<feature type="transmembrane region" description="Helical" evidence="7">
    <location>
        <begin position="188"/>
        <end position="207"/>
    </location>
</feature>
<keyword evidence="5 7" id="KW-1133">Transmembrane helix</keyword>
<dbReference type="SUPFAM" id="SSF144091">
    <property type="entry name" value="Rhomboid-like"/>
    <property type="match status" value="1"/>
</dbReference>
<comment type="subcellular location">
    <subcellularLocation>
        <location evidence="1">Membrane</location>
        <topology evidence="1">Multi-pass membrane protein</topology>
    </subcellularLocation>
</comment>
<dbReference type="Pfam" id="PF01694">
    <property type="entry name" value="Rhomboid"/>
    <property type="match status" value="1"/>
</dbReference>
<keyword evidence="3 7" id="KW-0812">Transmembrane</keyword>
<keyword evidence="6 7" id="KW-0472">Membrane</keyword>
<reference evidence="9 10" key="1">
    <citation type="submission" date="2024-04" db="EMBL/GenBank/DDBJ databases">
        <title>Draft genome sequence of Sessilibacter corallicola NBRC 116591.</title>
        <authorList>
            <person name="Miyakawa T."/>
            <person name="Kusuya Y."/>
            <person name="Miura T."/>
        </authorList>
    </citation>
    <scope>NUCLEOTIDE SEQUENCE [LARGE SCALE GENOMIC DNA]</scope>
    <source>
        <strain evidence="9 10">KU-00831-HH</strain>
    </source>
</reference>
<evidence type="ECO:0000256" key="3">
    <source>
        <dbReference type="ARBA" id="ARBA00022692"/>
    </source>
</evidence>
<evidence type="ECO:0000256" key="2">
    <source>
        <dbReference type="ARBA" id="ARBA00009045"/>
    </source>
</evidence>
<dbReference type="PANTHER" id="PTHR43731:SF14">
    <property type="entry name" value="PRESENILIN-ASSOCIATED RHOMBOID-LIKE PROTEIN, MITOCHONDRIAL"/>
    <property type="match status" value="1"/>
</dbReference>
<feature type="domain" description="Peptidase S54 rhomboid" evidence="8">
    <location>
        <begin position="147"/>
        <end position="296"/>
    </location>
</feature>
<dbReference type="InterPro" id="IPR022764">
    <property type="entry name" value="Peptidase_S54_rhomboid_dom"/>
</dbReference>
<evidence type="ECO:0000313" key="10">
    <source>
        <dbReference type="Proteomes" id="UP001465153"/>
    </source>
</evidence>
<evidence type="ECO:0000313" key="9">
    <source>
        <dbReference type="EMBL" id="GAA6167962.1"/>
    </source>
</evidence>
<keyword evidence="10" id="KW-1185">Reference proteome</keyword>
<feature type="transmembrane region" description="Helical" evidence="7">
    <location>
        <begin position="276"/>
        <end position="295"/>
    </location>
</feature>
<dbReference type="EMBL" id="BAABWN010000005">
    <property type="protein sequence ID" value="GAA6167962.1"/>
    <property type="molecule type" value="Genomic_DNA"/>
</dbReference>
<dbReference type="InterPro" id="IPR050925">
    <property type="entry name" value="Rhomboid_protease_S54"/>
</dbReference>
<dbReference type="PANTHER" id="PTHR43731">
    <property type="entry name" value="RHOMBOID PROTEASE"/>
    <property type="match status" value="1"/>
</dbReference>
<feature type="transmembrane region" description="Helical" evidence="7">
    <location>
        <begin position="213"/>
        <end position="232"/>
    </location>
</feature>
<evidence type="ECO:0000256" key="4">
    <source>
        <dbReference type="ARBA" id="ARBA00022801"/>
    </source>
</evidence>
<accession>A0ABQ0A8I7</accession>
<name>A0ABQ0A8I7_9GAMM</name>
<evidence type="ECO:0000256" key="5">
    <source>
        <dbReference type="ARBA" id="ARBA00022989"/>
    </source>
</evidence>
<feature type="transmembrane region" description="Helical" evidence="7">
    <location>
        <begin position="12"/>
        <end position="33"/>
    </location>
</feature>
<dbReference type="InterPro" id="IPR035952">
    <property type="entry name" value="Rhomboid-like_sf"/>
</dbReference>
<gene>
    <name evidence="9" type="ORF">NBRC116591_17730</name>
</gene>
<feature type="transmembrane region" description="Helical" evidence="7">
    <location>
        <begin position="239"/>
        <end position="264"/>
    </location>
</feature>
<organism evidence="9 10">
    <name type="scientific">Sessilibacter corallicola</name>
    <dbReference type="NCBI Taxonomy" id="2904075"/>
    <lineage>
        <taxon>Bacteria</taxon>
        <taxon>Pseudomonadati</taxon>
        <taxon>Pseudomonadota</taxon>
        <taxon>Gammaproteobacteria</taxon>
        <taxon>Cellvibrionales</taxon>
        <taxon>Cellvibrionaceae</taxon>
        <taxon>Sessilibacter</taxon>
    </lineage>
</organism>